<evidence type="ECO:0000313" key="3">
    <source>
        <dbReference type="RefSeq" id="XP_035546136.1"/>
    </source>
</evidence>
<evidence type="ECO:0000313" key="2">
    <source>
        <dbReference type="Proteomes" id="UP000235220"/>
    </source>
</evidence>
<proteinExistence type="predicted"/>
<dbReference type="Proteomes" id="UP000235220">
    <property type="component" value="Chromosome 5"/>
</dbReference>
<dbReference type="RefSeq" id="XP_035546136.1">
    <property type="nucleotide sequence ID" value="XM_035690243.1"/>
</dbReference>
<keyword evidence="2" id="KW-1185">Reference proteome</keyword>
<dbReference type="PANTHER" id="PTHR36245:SF7">
    <property type="entry name" value="GLYCINE-RICH PROTEIN"/>
    <property type="match status" value="1"/>
</dbReference>
<dbReference type="GeneID" id="118348483"/>
<dbReference type="AlphaFoldDB" id="A0A6P9EFM4"/>
<feature type="compositionally biased region" description="Gly residues" evidence="1">
    <location>
        <begin position="135"/>
        <end position="146"/>
    </location>
</feature>
<name>A0A6P9EFM4_JUGRE</name>
<sequence>MHAIYKREGSFEDAVLELYAWIASGKEDGKYRNCGDSHSLLLPLYQYYNFLTSSEIFPFFRGNSTSNSSHPWFSGTVLSELWKCVVYKCPSKSKALYHILKRGYVSSSVGDSGTAIARGSRIEGAHGQEAAMVGGSTGNGETGNNGGSRSPSGQGGAALIPVYVAGAANNQHQKHHHGSGNRNRNSIGLSTLVVATLASLLADLYH</sequence>
<reference evidence="3" key="1">
    <citation type="submission" date="2025-08" db="UniProtKB">
        <authorList>
            <consortium name="RefSeq"/>
        </authorList>
    </citation>
    <scope>IDENTIFICATION</scope>
    <source>
        <tissue evidence="3">Leaves</tissue>
    </source>
</reference>
<dbReference type="OrthoDB" id="1428099at2759"/>
<dbReference type="PANTHER" id="PTHR36245">
    <property type="entry name" value="GLYCINE-RICH PROTEIN DOT1-LIKE"/>
    <property type="match status" value="1"/>
</dbReference>
<protein>
    <submittedName>
        <fullName evidence="3">Uncharacterized protein LOC118348483 isoform X1</fullName>
    </submittedName>
</protein>
<dbReference type="KEGG" id="jre:118348483"/>
<feature type="region of interest" description="Disordered" evidence="1">
    <location>
        <begin position="131"/>
        <end position="153"/>
    </location>
</feature>
<organism evidence="2 3">
    <name type="scientific">Juglans regia</name>
    <name type="common">English walnut</name>
    <dbReference type="NCBI Taxonomy" id="51240"/>
    <lineage>
        <taxon>Eukaryota</taxon>
        <taxon>Viridiplantae</taxon>
        <taxon>Streptophyta</taxon>
        <taxon>Embryophyta</taxon>
        <taxon>Tracheophyta</taxon>
        <taxon>Spermatophyta</taxon>
        <taxon>Magnoliopsida</taxon>
        <taxon>eudicotyledons</taxon>
        <taxon>Gunneridae</taxon>
        <taxon>Pentapetalae</taxon>
        <taxon>rosids</taxon>
        <taxon>fabids</taxon>
        <taxon>Fagales</taxon>
        <taxon>Juglandaceae</taxon>
        <taxon>Juglans</taxon>
    </lineage>
</organism>
<evidence type="ECO:0000256" key="1">
    <source>
        <dbReference type="SAM" id="MobiDB-lite"/>
    </source>
</evidence>
<gene>
    <name evidence="3" type="primary">LOC118348483</name>
</gene>
<dbReference type="InParanoid" id="A0A6P9EFM4"/>
<accession>A0A6P9EFM4</accession>